<dbReference type="PANTHER" id="PTHR34220:SF7">
    <property type="entry name" value="SENSOR HISTIDINE KINASE YPDA"/>
    <property type="match status" value="1"/>
</dbReference>
<proteinExistence type="predicted"/>
<evidence type="ECO:0000256" key="1">
    <source>
        <dbReference type="SAM" id="Coils"/>
    </source>
</evidence>
<evidence type="ECO:0000259" key="3">
    <source>
        <dbReference type="Pfam" id="PF06580"/>
    </source>
</evidence>
<dbReference type="AlphaFoldDB" id="A0A562SSU0"/>
<dbReference type="OrthoDB" id="9792992at2"/>
<feature type="domain" description="Signal transduction histidine kinase internal region" evidence="3">
    <location>
        <begin position="159"/>
        <end position="236"/>
    </location>
</feature>
<feature type="transmembrane region" description="Helical" evidence="2">
    <location>
        <begin position="41"/>
        <end position="64"/>
    </location>
</feature>
<gene>
    <name evidence="4" type="ORF">LX66_4566</name>
</gene>
<evidence type="ECO:0000313" key="5">
    <source>
        <dbReference type="Proteomes" id="UP000316778"/>
    </source>
</evidence>
<sequence>MQNLRWRIIFPVVYGLIIYTSIRLVNDIISDTRFWLRPWQVNAAEICMSILACYVMEAVLLRLLEKNQQRYKPPISNRALVKEFAGVALWIELVCTAIIMPVAALTDDGLQWYDVVNIYLIPLLYWLLYYAFARGNAATRKSYEQQLQIEKISNDQLQAELRFLKAQYHPHFLFNALNTVYFQMDEDVGRAKQTIEELSELLRYQLYDQQQTVTVRQELQYLQSYIRLQKSRMNEHLSLDVRFDDALDGQQLYPLLLLPLVENAFKYAGGRYWIRIEARLEQDRLHFHVSNAKPDITVQRKAGGIGLEHLKRRLALLYPGKHTLTIQDKGQSFLADLVIEEVGDKK</sequence>
<accession>A0A562SSU0</accession>
<keyword evidence="2" id="KW-0472">Membrane</keyword>
<keyword evidence="4" id="KW-0808">Transferase</keyword>
<comment type="caution">
    <text evidence="4">The sequence shown here is derived from an EMBL/GenBank/DDBJ whole genome shotgun (WGS) entry which is preliminary data.</text>
</comment>
<feature type="transmembrane region" description="Helical" evidence="2">
    <location>
        <begin position="12"/>
        <end position="29"/>
    </location>
</feature>
<dbReference type="InterPro" id="IPR050640">
    <property type="entry name" value="Bact_2-comp_sensor_kinase"/>
</dbReference>
<dbReference type="Gene3D" id="3.30.565.10">
    <property type="entry name" value="Histidine kinase-like ATPase, C-terminal domain"/>
    <property type="match status" value="1"/>
</dbReference>
<dbReference type="InterPro" id="IPR036890">
    <property type="entry name" value="HATPase_C_sf"/>
</dbReference>
<evidence type="ECO:0000313" key="4">
    <source>
        <dbReference type="EMBL" id="TWI84203.1"/>
    </source>
</evidence>
<keyword evidence="5" id="KW-1185">Reference proteome</keyword>
<dbReference type="Proteomes" id="UP000316778">
    <property type="component" value="Unassembled WGS sequence"/>
</dbReference>
<keyword evidence="4" id="KW-0418">Kinase</keyword>
<reference evidence="4 5" key="1">
    <citation type="journal article" date="2013" name="Stand. Genomic Sci.">
        <title>Genomic Encyclopedia of Type Strains, Phase I: The one thousand microbial genomes (KMG-I) project.</title>
        <authorList>
            <person name="Kyrpides N.C."/>
            <person name="Woyke T."/>
            <person name="Eisen J.A."/>
            <person name="Garrity G."/>
            <person name="Lilburn T.G."/>
            <person name="Beck B.J."/>
            <person name="Whitman W.B."/>
            <person name="Hugenholtz P."/>
            <person name="Klenk H.P."/>
        </authorList>
    </citation>
    <scope>NUCLEOTIDE SEQUENCE [LARGE SCALE GENOMIC DNA]</scope>
    <source>
        <strain evidence="4 5">DSM 13484</strain>
    </source>
</reference>
<feature type="transmembrane region" description="Helical" evidence="2">
    <location>
        <begin position="110"/>
        <end position="132"/>
    </location>
</feature>
<dbReference type="Pfam" id="PF06580">
    <property type="entry name" value="His_kinase"/>
    <property type="match status" value="1"/>
</dbReference>
<keyword evidence="1" id="KW-0175">Coiled coil</keyword>
<name>A0A562SSU0_CHIJA</name>
<feature type="transmembrane region" description="Helical" evidence="2">
    <location>
        <begin position="84"/>
        <end position="104"/>
    </location>
</feature>
<dbReference type="RefSeq" id="WP_145717742.1">
    <property type="nucleotide sequence ID" value="NZ_BAAAFY010000002.1"/>
</dbReference>
<dbReference type="SUPFAM" id="SSF55874">
    <property type="entry name" value="ATPase domain of HSP90 chaperone/DNA topoisomerase II/histidine kinase"/>
    <property type="match status" value="1"/>
</dbReference>
<protein>
    <submittedName>
        <fullName evidence="4">Histidine kinase</fullName>
    </submittedName>
</protein>
<keyword evidence="2" id="KW-1133">Transmembrane helix</keyword>
<dbReference type="GO" id="GO:0016020">
    <property type="term" value="C:membrane"/>
    <property type="evidence" value="ECO:0007669"/>
    <property type="project" value="InterPro"/>
</dbReference>
<dbReference type="EMBL" id="VLLG01000005">
    <property type="protein sequence ID" value="TWI84203.1"/>
    <property type="molecule type" value="Genomic_DNA"/>
</dbReference>
<feature type="coiled-coil region" evidence="1">
    <location>
        <begin position="140"/>
        <end position="167"/>
    </location>
</feature>
<dbReference type="PANTHER" id="PTHR34220">
    <property type="entry name" value="SENSOR HISTIDINE KINASE YPDA"/>
    <property type="match status" value="1"/>
</dbReference>
<evidence type="ECO:0000256" key="2">
    <source>
        <dbReference type="SAM" id="Phobius"/>
    </source>
</evidence>
<dbReference type="InterPro" id="IPR010559">
    <property type="entry name" value="Sig_transdc_His_kin_internal"/>
</dbReference>
<keyword evidence="2" id="KW-0812">Transmembrane</keyword>
<organism evidence="4 5">
    <name type="scientific">Chitinophaga japonensis</name>
    <name type="common">Flexibacter japonensis</name>
    <dbReference type="NCBI Taxonomy" id="104662"/>
    <lineage>
        <taxon>Bacteria</taxon>
        <taxon>Pseudomonadati</taxon>
        <taxon>Bacteroidota</taxon>
        <taxon>Chitinophagia</taxon>
        <taxon>Chitinophagales</taxon>
        <taxon>Chitinophagaceae</taxon>
        <taxon>Chitinophaga</taxon>
    </lineage>
</organism>
<dbReference type="GO" id="GO:0000155">
    <property type="term" value="F:phosphorelay sensor kinase activity"/>
    <property type="evidence" value="ECO:0007669"/>
    <property type="project" value="InterPro"/>
</dbReference>